<evidence type="ECO:0000313" key="3">
    <source>
        <dbReference type="Proteomes" id="UP000265540"/>
    </source>
</evidence>
<keyword evidence="1" id="KW-1133">Transmembrane helix</keyword>
<keyword evidence="1" id="KW-0812">Transmembrane</keyword>
<accession>A0A3A4ZGJ1</accession>
<evidence type="ECO:0000256" key="1">
    <source>
        <dbReference type="SAM" id="Phobius"/>
    </source>
</evidence>
<dbReference type="Proteomes" id="UP000265540">
    <property type="component" value="Unassembled WGS sequence"/>
</dbReference>
<feature type="transmembrane region" description="Helical" evidence="1">
    <location>
        <begin position="13"/>
        <end position="31"/>
    </location>
</feature>
<name>A0A3A4ZGJ1_UNCKA</name>
<feature type="transmembrane region" description="Helical" evidence="1">
    <location>
        <begin position="77"/>
        <end position="97"/>
    </location>
</feature>
<organism evidence="2 3">
    <name type="scientific">candidate division WWE3 bacterium</name>
    <dbReference type="NCBI Taxonomy" id="2053526"/>
    <lineage>
        <taxon>Bacteria</taxon>
        <taxon>Katanobacteria</taxon>
    </lineage>
</organism>
<feature type="transmembrane region" description="Helical" evidence="1">
    <location>
        <begin position="109"/>
        <end position="132"/>
    </location>
</feature>
<reference evidence="2 3" key="1">
    <citation type="journal article" date="2017" name="ISME J.">
        <title>Energy and carbon metabolisms in a deep terrestrial subsurface fluid microbial community.</title>
        <authorList>
            <person name="Momper L."/>
            <person name="Jungbluth S.P."/>
            <person name="Lee M.D."/>
            <person name="Amend J.P."/>
        </authorList>
    </citation>
    <scope>NUCLEOTIDE SEQUENCE [LARGE SCALE GENOMIC DNA]</scope>
    <source>
        <strain evidence="2">SURF_46</strain>
    </source>
</reference>
<keyword evidence="1" id="KW-0472">Membrane</keyword>
<protein>
    <submittedName>
        <fullName evidence="2">Uncharacterized protein</fullName>
    </submittedName>
</protein>
<evidence type="ECO:0000313" key="2">
    <source>
        <dbReference type="EMBL" id="RJR28264.1"/>
    </source>
</evidence>
<proteinExistence type="predicted"/>
<dbReference type="AlphaFoldDB" id="A0A3A4ZGJ1"/>
<feature type="transmembrane region" description="Helical" evidence="1">
    <location>
        <begin position="37"/>
        <end position="56"/>
    </location>
</feature>
<comment type="caution">
    <text evidence="2">The sequence shown here is derived from an EMBL/GenBank/DDBJ whole genome shotgun (WGS) entry which is preliminary data.</text>
</comment>
<sequence>MDLKTTEFQIIKGYFYSLGVTILFLMGALFFNAPDTVLYIILAIQLLIGVPMMVLIEKWIVAEGRRKPATRKLAKMFWPGVLGIVALFYALVLIVTFPKLPPGSSLFDVLYGFVLGSISFVPLLAFGGAVMVMRKLERVYKQEEEDFFRCLT</sequence>
<gene>
    <name evidence="2" type="ORF">C4561_00175</name>
</gene>
<dbReference type="EMBL" id="QZJF01000002">
    <property type="protein sequence ID" value="RJR28264.1"/>
    <property type="molecule type" value="Genomic_DNA"/>
</dbReference>